<proteinExistence type="predicted"/>
<dbReference type="AlphaFoldDB" id="A0A834JSA0"/>
<protein>
    <submittedName>
        <fullName evidence="2">Uncharacterized protein</fullName>
    </submittedName>
</protein>
<sequence>MPYRKAEVKPACAGLPPKSPLYCGTMPQAQFTISSGRVKMPEAPTPANVRTYTYAKQNLYYKENEAYGTWTTMNRIFGAETNKHSESVLPECSDGKSAKAQEARRSWVRGDLDSLLAIRRVEEVISSRLETEVGDGLGSLIKTRNEALGAHLGIIGPVPRITACFHNSVENPSRHEPSGQRWPNVNRPLDLPPMYPDTHTTDGY</sequence>
<dbReference type="EMBL" id="JACSEA010000009">
    <property type="protein sequence ID" value="KAF7392502.1"/>
    <property type="molecule type" value="Genomic_DNA"/>
</dbReference>
<dbReference type="Proteomes" id="UP000614350">
    <property type="component" value="Unassembled WGS sequence"/>
</dbReference>
<feature type="region of interest" description="Disordered" evidence="1">
    <location>
        <begin position="169"/>
        <end position="204"/>
    </location>
</feature>
<gene>
    <name evidence="2" type="ORF">HZH66_008335</name>
</gene>
<name>A0A834JSA0_VESVU</name>
<organism evidence="2 3">
    <name type="scientific">Vespula vulgaris</name>
    <name type="common">Yellow jacket</name>
    <name type="synonym">Wasp</name>
    <dbReference type="NCBI Taxonomy" id="7454"/>
    <lineage>
        <taxon>Eukaryota</taxon>
        <taxon>Metazoa</taxon>
        <taxon>Ecdysozoa</taxon>
        <taxon>Arthropoda</taxon>
        <taxon>Hexapoda</taxon>
        <taxon>Insecta</taxon>
        <taxon>Pterygota</taxon>
        <taxon>Neoptera</taxon>
        <taxon>Endopterygota</taxon>
        <taxon>Hymenoptera</taxon>
        <taxon>Apocrita</taxon>
        <taxon>Aculeata</taxon>
        <taxon>Vespoidea</taxon>
        <taxon>Vespidae</taxon>
        <taxon>Vespinae</taxon>
        <taxon>Vespula</taxon>
    </lineage>
</organism>
<keyword evidence="3" id="KW-1185">Reference proteome</keyword>
<comment type="caution">
    <text evidence="2">The sequence shown here is derived from an EMBL/GenBank/DDBJ whole genome shotgun (WGS) entry which is preliminary data.</text>
</comment>
<evidence type="ECO:0000313" key="2">
    <source>
        <dbReference type="EMBL" id="KAF7392502.1"/>
    </source>
</evidence>
<evidence type="ECO:0000256" key="1">
    <source>
        <dbReference type="SAM" id="MobiDB-lite"/>
    </source>
</evidence>
<reference evidence="2" key="1">
    <citation type="journal article" date="2020" name="G3 (Bethesda)">
        <title>High-Quality Assemblies for Three Invasive Social Wasps from the &lt;i&gt;Vespula&lt;/i&gt; Genus.</title>
        <authorList>
            <person name="Harrop T.W.R."/>
            <person name="Guhlin J."/>
            <person name="McLaughlin G.M."/>
            <person name="Permina E."/>
            <person name="Stockwell P."/>
            <person name="Gilligan J."/>
            <person name="Le Lec M.F."/>
            <person name="Gruber M.A.M."/>
            <person name="Quinn O."/>
            <person name="Lovegrove M."/>
            <person name="Duncan E.J."/>
            <person name="Remnant E.J."/>
            <person name="Van Eeckhoven J."/>
            <person name="Graham B."/>
            <person name="Knapp R.A."/>
            <person name="Langford K.W."/>
            <person name="Kronenberg Z."/>
            <person name="Press M.O."/>
            <person name="Eacker S.M."/>
            <person name="Wilson-Rankin E.E."/>
            <person name="Purcell J."/>
            <person name="Lester P.J."/>
            <person name="Dearden P.K."/>
        </authorList>
    </citation>
    <scope>NUCLEOTIDE SEQUENCE</scope>
    <source>
        <strain evidence="2">Marl-1</strain>
    </source>
</reference>
<accession>A0A834JSA0</accession>
<evidence type="ECO:0000313" key="3">
    <source>
        <dbReference type="Proteomes" id="UP000614350"/>
    </source>
</evidence>